<feature type="region of interest" description="Disordered" evidence="1">
    <location>
        <begin position="182"/>
        <end position="201"/>
    </location>
</feature>
<proteinExistence type="predicted"/>
<dbReference type="Gene3D" id="3.30.70.100">
    <property type="match status" value="1"/>
</dbReference>
<keyword evidence="3" id="KW-1185">Reference proteome</keyword>
<sequence length="262" mass="28995">MPKSFSPNSSNPPHTKVIVASQPRHVVIHPTILDNSPLATQKWDLMVLLQNSDPATKDPIPASLRTSIQNSYDITTGIPSKLLSSYPTRDATLKRETASTPLTGALDKLLKNGSKDSSQNLEVSPQLLQFMTELSKSHTGPVTMLNLLHFQQPDGKKSYYQYGQAFMPVAGKRGGSAKLVGNVVKPGEGQKDDSRGSRERAPQDWWNEISIVHYPSIRHFCDMLAGEDYQAINEKYRLGALRDTFLLCTTEFEAEDVANAKL</sequence>
<evidence type="ECO:0000313" key="2">
    <source>
        <dbReference type="EMBL" id="KAJ5225871.1"/>
    </source>
</evidence>
<accession>A0A9W9NTF8</accession>
<dbReference type="EMBL" id="JAPQKS010000005">
    <property type="protein sequence ID" value="KAJ5225871.1"/>
    <property type="molecule type" value="Genomic_DNA"/>
</dbReference>
<dbReference type="RefSeq" id="XP_058329282.1">
    <property type="nucleotide sequence ID" value="XM_058476392.1"/>
</dbReference>
<reference evidence="2" key="2">
    <citation type="journal article" date="2023" name="IMA Fungus">
        <title>Comparative genomic study of the Penicillium genus elucidates a diverse pangenome and 15 lateral gene transfer events.</title>
        <authorList>
            <person name="Petersen C."/>
            <person name="Sorensen T."/>
            <person name="Nielsen M.R."/>
            <person name="Sondergaard T.E."/>
            <person name="Sorensen J.L."/>
            <person name="Fitzpatrick D.A."/>
            <person name="Frisvad J.C."/>
            <person name="Nielsen K.L."/>
        </authorList>
    </citation>
    <scope>NUCLEOTIDE SEQUENCE</scope>
    <source>
        <strain evidence="2">IBT 19713</strain>
    </source>
</reference>
<reference evidence="2" key="1">
    <citation type="submission" date="2022-11" db="EMBL/GenBank/DDBJ databases">
        <authorList>
            <person name="Petersen C."/>
        </authorList>
    </citation>
    <scope>NUCLEOTIDE SEQUENCE</scope>
    <source>
        <strain evidence="2">IBT 19713</strain>
    </source>
</reference>
<evidence type="ECO:0000313" key="3">
    <source>
        <dbReference type="Proteomes" id="UP001150941"/>
    </source>
</evidence>
<gene>
    <name evidence="2" type="ORF">N7468_007096</name>
</gene>
<dbReference type="AlphaFoldDB" id="A0A9W9NTF8"/>
<protein>
    <submittedName>
        <fullName evidence="2">Uncharacterized protein</fullName>
    </submittedName>
</protein>
<dbReference type="PANTHER" id="PTHR40257:SF1">
    <property type="entry name" value="DUF1330 DOMAIN-CONTAINING PROTEIN"/>
    <property type="match status" value="1"/>
</dbReference>
<dbReference type="OrthoDB" id="265717at2759"/>
<dbReference type="GeneID" id="83203695"/>
<dbReference type="Proteomes" id="UP001150941">
    <property type="component" value="Unassembled WGS sequence"/>
</dbReference>
<evidence type="ECO:0000256" key="1">
    <source>
        <dbReference type="SAM" id="MobiDB-lite"/>
    </source>
</evidence>
<dbReference type="PANTHER" id="PTHR40257">
    <property type="match status" value="1"/>
</dbReference>
<comment type="caution">
    <text evidence="2">The sequence shown here is derived from an EMBL/GenBank/DDBJ whole genome shotgun (WGS) entry which is preliminary data.</text>
</comment>
<name>A0A9W9NTF8_9EURO</name>
<feature type="compositionally biased region" description="Basic and acidic residues" evidence="1">
    <location>
        <begin position="188"/>
        <end position="201"/>
    </location>
</feature>
<organism evidence="2 3">
    <name type="scientific">Penicillium chermesinum</name>
    <dbReference type="NCBI Taxonomy" id="63820"/>
    <lineage>
        <taxon>Eukaryota</taxon>
        <taxon>Fungi</taxon>
        <taxon>Dikarya</taxon>
        <taxon>Ascomycota</taxon>
        <taxon>Pezizomycotina</taxon>
        <taxon>Eurotiomycetes</taxon>
        <taxon>Eurotiomycetidae</taxon>
        <taxon>Eurotiales</taxon>
        <taxon>Aspergillaceae</taxon>
        <taxon>Penicillium</taxon>
    </lineage>
</organism>